<keyword evidence="1" id="KW-0472">Membrane</keyword>
<dbReference type="RefSeq" id="WP_155704331.1">
    <property type="nucleotide sequence ID" value="NZ_CP034235.1"/>
</dbReference>
<name>A0A6B8RTX2_9BACL</name>
<dbReference type="OrthoDB" id="2659295at2"/>
<gene>
    <name evidence="2" type="ORF">EHS13_32345</name>
</gene>
<accession>A0A6B8RTX2</accession>
<evidence type="ECO:0008006" key="4">
    <source>
        <dbReference type="Google" id="ProtNLM"/>
    </source>
</evidence>
<evidence type="ECO:0000313" key="2">
    <source>
        <dbReference type="EMBL" id="QGQ99222.1"/>
    </source>
</evidence>
<keyword evidence="3" id="KW-1185">Reference proteome</keyword>
<dbReference type="Pfam" id="PF07441">
    <property type="entry name" value="BofA"/>
    <property type="match status" value="1"/>
</dbReference>
<protein>
    <recommendedName>
        <fullName evidence="4">Pro-sigmaK processing inhibitor BofA</fullName>
    </recommendedName>
</protein>
<dbReference type="EMBL" id="CP034235">
    <property type="protein sequence ID" value="QGQ99222.1"/>
    <property type="molecule type" value="Genomic_DNA"/>
</dbReference>
<dbReference type="KEGG" id="ppsc:EHS13_32345"/>
<sequence length="88" mass="9689">MMVLLWWSLFIASSGLLVFTLLRQKYSFHWLGVVGLNLVAAAIVLFLINWLGAPSEFHIAINEGTIITIAILGIPGVVLLIALKLLLF</sequence>
<organism evidence="2 3">
    <name type="scientific">Paenibacillus psychroresistens</name>
    <dbReference type="NCBI Taxonomy" id="1778678"/>
    <lineage>
        <taxon>Bacteria</taxon>
        <taxon>Bacillati</taxon>
        <taxon>Bacillota</taxon>
        <taxon>Bacilli</taxon>
        <taxon>Bacillales</taxon>
        <taxon>Paenibacillaceae</taxon>
        <taxon>Paenibacillus</taxon>
    </lineage>
</organism>
<evidence type="ECO:0000313" key="3">
    <source>
        <dbReference type="Proteomes" id="UP000426246"/>
    </source>
</evidence>
<keyword evidence="1" id="KW-1133">Transmembrane helix</keyword>
<proteinExistence type="predicted"/>
<feature type="transmembrane region" description="Helical" evidence="1">
    <location>
        <begin position="64"/>
        <end position="87"/>
    </location>
</feature>
<evidence type="ECO:0000256" key="1">
    <source>
        <dbReference type="SAM" id="Phobius"/>
    </source>
</evidence>
<dbReference type="Proteomes" id="UP000426246">
    <property type="component" value="Chromosome"/>
</dbReference>
<reference evidence="3" key="1">
    <citation type="submission" date="2018-11" db="EMBL/GenBank/DDBJ databases">
        <title>Complete genome sequence of Paenibacillus sp. ML311-T8.</title>
        <authorList>
            <person name="Nam Y.-D."/>
            <person name="Kang J."/>
            <person name="Chung W.-H."/>
            <person name="Park Y.S."/>
        </authorList>
    </citation>
    <scope>NUCLEOTIDE SEQUENCE [LARGE SCALE GENOMIC DNA]</scope>
    <source>
        <strain evidence="3">ML311-T8</strain>
    </source>
</reference>
<dbReference type="AlphaFoldDB" id="A0A6B8RTX2"/>
<feature type="transmembrane region" description="Helical" evidence="1">
    <location>
        <begin position="6"/>
        <end position="23"/>
    </location>
</feature>
<keyword evidence="1" id="KW-0812">Transmembrane</keyword>
<feature type="transmembrane region" description="Helical" evidence="1">
    <location>
        <begin position="30"/>
        <end position="52"/>
    </location>
</feature>
<dbReference type="InterPro" id="IPR010001">
    <property type="entry name" value="BofA"/>
</dbReference>